<dbReference type="Pfam" id="PF02798">
    <property type="entry name" value="GST_N"/>
    <property type="match status" value="1"/>
</dbReference>
<dbReference type="Pfam" id="PF00043">
    <property type="entry name" value="GST_C"/>
    <property type="match status" value="1"/>
</dbReference>
<dbReference type="SFLD" id="SFLDS00019">
    <property type="entry name" value="Glutathione_Transferase_(cytos"/>
    <property type="match status" value="1"/>
</dbReference>
<dbReference type="PANTHER" id="PTHR43917:SF8">
    <property type="entry name" value="GH16740P-RELATED"/>
    <property type="match status" value="1"/>
</dbReference>
<accession>A0AAV0TE25</accession>
<dbReference type="SFLD" id="SFLDG00358">
    <property type="entry name" value="Main_(cytGST)"/>
    <property type="match status" value="1"/>
</dbReference>
<keyword evidence="9" id="KW-1185">Reference proteome</keyword>
<evidence type="ECO:0000259" key="6">
    <source>
        <dbReference type="PROSITE" id="PS50404"/>
    </source>
</evidence>
<dbReference type="SUPFAM" id="SSF52833">
    <property type="entry name" value="Thioredoxin-like"/>
    <property type="match status" value="1"/>
</dbReference>
<evidence type="ECO:0000259" key="7">
    <source>
        <dbReference type="PROSITE" id="PS50405"/>
    </source>
</evidence>
<evidence type="ECO:0000313" key="9">
    <source>
        <dbReference type="Proteomes" id="UP001162031"/>
    </source>
</evidence>
<feature type="domain" description="GST N-terminal" evidence="6">
    <location>
        <begin position="94"/>
        <end position="175"/>
    </location>
</feature>
<organism evidence="8 9">
    <name type="scientific">Hyaloperonospora brassicae</name>
    <name type="common">Brassica downy mildew</name>
    <name type="synonym">Peronospora brassicae</name>
    <dbReference type="NCBI Taxonomy" id="162125"/>
    <lineage>
        <taxon>Eukaryota</taxon>
        <taxon>Sar</taxon>
        <taxon>Stramenopiles</taxon>
        <taxon>Oomycota</taxon>
        <taxon>Peronosporomycetes</taxon>
        <taxon>Peronosporales</taxon>
        <taxon>Peronosporaceae</taxon>
        <taxon>Hyaloperonospora</taxon>
    </lineage>
</organism>
<sequence>MAGWSLLTPYAIASATRDRFARRANKSSTTAAAPATTTAAASDDHDSPTAAAARDDIDASTATAATSDDNKAPTAAAASENDDVVAALPSSATKSLKLYANMVSQPSRAVAWVLKVKGVEYEFVHVEFGGKLIKSDQFKSWNPNALVPVLCDNDFLLFEGNAILTYVAVKFGWTDLCPVDMQIRAKVDEFLHWHHTNTRLFTTQIVRPAVAKATKKASPADVAHLDNADALIEQEMTLLESFLLDHDYVAHTDAPTVADYAAYCEIDQLEMMGYDFAKYKRVAAWIARMKQLPFHDDVRKDLDDFLQDAGLRARVKNTIEL</sequence>
<evidence type="ECO:0008006" key="10">
    <source>
        <dbReference type="Google" id="ProtNLM"/>
    </source>
</evidence>
<dbReference type="InterPro" id="IPR004045">
    <property type="entry name" value="Glutathione_S-Trfase_N"/>
</dbReference>
<name>A0AAV0TE25_HYABA</name>
<evidence type="ECO:0000256" key="3">
    <source>
        <dbReference type="ARBA" id="ARBA00022679"/>
    </source>
</evidence>
<reference evidence="8" key="1">
    <citation type="submission" date="2022-12" db="EMBL/GenBank/DDBJ databases">
        <authorList>
            <person name="Webb A."/>
        </authorList>
    </citation>
    <scope>NUCLEOTIDE SEQUENCE</scope>
    <source>
        <strain evidence="8">Hp1</strain>
    </source>
</reference>
<feature type="region of interest" description="Disordered" evidence="5">
    <location>
        <begin position="23"/>
        <end position="79"/>
    </location>
</feature>
<evidence type="ECO:0000313" key="8">
    <source>
        <dbReference type="EMBL" id="CAI5719208.1"/>
    </source>
</evidence>
<evidence type="ECO:0000256" key="5">
    <source>
        <dbReference type="SAM" id="MobiDB-lite"/>
    </source>
</evidence>
<evidence type="ECO:0000256" key="1">
    <source>
        <dbReference type="ARBA" id="ARBA00004496"/>
    </source>
</evidence>
<dbReference type="Proteomes" id="UP001162031">
    <property type="component" value="Unassembled WGS sequence"/>
</dbReference>
<feature type="compositionally biased region" description="Low complexity" evidence="5">
    <location>
        <begin position="27"/>
        <end position="41"/>
    </location>
</feature>
<dbReference type="GO" id="GO:0006749">
    <property type="term" value="P:glutathione metabolic process"/>
    <property type="evidence" value="ECO:0007669"/>
    <property type="project" value="TreeGrafter"/>
</dbReference>
<feature type="domain" description="GST C-terminal" evidence="7">
    <location>
        <begin position="180"/>
        <end position="311"/>
    </location>
</feature>
<dbReference type="GO" id="GO:0005737">
    <property type="term" value="C:cytoplasm"/>
    <property type="evidence" value="ECO:0007669"/>
    <property type="project" value="UniProtKB-SubCell"/>
</dbReference>
<dbReference type="Gene3D" id="1.20.1050.10">
    <property type="match status" value="1"/>
</dbReference>
<keyword evidence="2" id="KW-0963">Cytoplasm</keyword>
<dbReference type="PROSITE" id="PS50404">
    <property type="entry name" value="GST_NTER"/>
    <property type="match status" value="1"/>
</dbReference>
<feature type="compositionally biased region" description="Basic and acidic residues" evidence="5">
    <location>
        <begin position="42"/>
        <end position="57"/>
    </location>
</feature>
<dbReference type="PANTHER" id="PTHR43917">
    <property type="match status" value="1"/>
</dbReference>
<dbReference type="InterPro" id="IPR036282">
    <property type="entry name" value="Glutathione-S-Trfase_C_sf"/>
</dbReference>
<dbReference type="InterPro" id="IPR004046">
    <property type="entry name" value="GST_C"/>
</dbReference>
<gene>
    <name evidence="8" type="ORF">HBR001_LOCUS2151</name>
</gene>
<dbReference type="SUPFAM" id="SSF47616">
    <property type="entry name" value="GST C-terminal domain-like"/>
    <property type="match status" value="1"/>
</dbReference>
<keyword evidence="3" id="KW-0808">Transferase</keyword>
<dbReference type="FunFam" id="1.20.1050.10:FF:000039">
    <property type="entry name" value="Glutathione S-transferase theta-1"/>
    <property type="match status" value="1"/>
</dbReference>
<dbReference type="InterPro" id="IPR010987">
    <property type="entry name" value="Glutathione-S-Trfase_C-like"/>
</dbReference>
<comment type="similarity">
    <text evidence="4">Belongs to the GST superfamily.</text>
</comment>
<comment type="subcellular location">
    <subcellularLocation>
        <location evidence="1">Cytoplasm</location>
    </subcellularLocation>
</comment>
<evidence type="ECO:0000256" key="4">
    <source>
        <dbReference type="RuleBase" id="RU003494"/>
    </source>
</evidence>
<dbReference type="InterPro" id="IPR040079">
    <property type="entry name" value="Glutathione_S-Trfase"/>
</dbReference>
<dbReference type="FunFam" id="3.40.30.10:FF:000295">
    <property type="entry name" value="Glutathione S-transferase unclassified 1"/>
    <property type="match status" value="1"/>
</dbReference>
<dbReference type="Gene3D" id="3.40.30.10">
    <property type="entry name" value="Glutaredoxin"/>
    <property type="match status" value="1"/>
</dbReference>
<dbReference type="GO" id="GO:0004364">
    <property type="term" value="F:glutathione transferase activity"/>
    <property type="evidence" value="ECO:0007669"/>
    <property type="project" value="TreeGrafter"/>
</dbReference>
<dbReference type="PROSITE" id="PS50405">
    <property type="entry name" value="GST_CTER"/>
    <property type="match status" value="1"/>
</dbReference>
<comment type="caution">
    <text evidence="8">The sequence shown here is derived from an EMBL/GenBank/DDBJ whole genome shotgun (WGS) entry which is preliminary data.</text>
</comment>
<dbReference type="InterPro" id="IPR036249">
    <property type="entry name" value="Thioredoxin-like_sf"/>
</dbReference>
<evidence type="ECO:0000256" key="2">
    <source>
        <dbReference type="ARBA" id="ARBA00022490"/>
    </source>
</evidence>
<protein>
    <recommendedName>
        <fullName evidence="10">GST N-terminal domain-containing protein</fullName>
    </recommendedName>
</protein>
<proteinExistence type="inferred from homology"/>
<dbReference type="InterPro" id="IPR051369">
    <property type="entry name" value="GST_Theta"/>
</dbReference>
<dbReference type="AlphaFoldDB" id="A0AAV0TE25"/>
<dbReference type="EMBL" id="CANTFL010000228">
    <property type="protein sequence ID" value="CAI5719208.1"/>
    <property type="molecule type" value="Genomic_DNA"/>
</dbReference>